<keyword evidence="3" id="KW-1185">Reference proteome</keyword>
<evidence type="ECO:0000313" key="2">
    <source>
        <dbReference type="EMBL" id="KAL3306866.1"/>
    </source>
</evidence>
<evidence type="ECO:0000256" key="1">
    <source>
        <dbReference type="SAM" id="SignalP"/>
    </source>
</evidence>
<proteinExistence type="predicted"/>
<organism evidence="2 3">
    <name type="scientific">Cichlidogyrus casuarinus</name>
    <dbReference type="NCBI Taxonomy" id="1844966"/>
    <lineage>
        <taxon>Eukaryota</taxon>
        <taxon>Metazoa</taxon>
        <taxon>Spiralia</taxon>
        <taxon>Lophotrochozoa</taxon>
        <taxon>Platyhelminthes</taxon>
        <taxon>Monogenea</taxon>
        <taxon>Monopisthocotylea</taxon>
        <taxon>Dactylogyridea</taxon>
        <taxon>Ancyrocephalidae</taxon>
        <taxon>Cichlidogyrus</taxon>
    </lineage>
</organism>
<evidence type="ECO:0000313" key="3">
    <source>
        <dbReference type="Proteomes" id="UP001626550"/>
    </source>
</evidence>
<comment type="caution">
    <text evidence="2">The sequence shown here is derived from an EMBL/GenBank/DDBJ whole genome shotgun (WGS) entry which is preliminary data.</text>
</comment>
<keyword evidence="1" id="KW-0732">Signal</keyword>
<accession>A0ABD2PKF7</accession>
<feature type="chain" id="PRO_5044743515" evidence="1">
    <location>
        <begin position="18"/>
        <end position="161"/>
    </location>
</feature>
<protein>
    <submittedName>
        <fullName evidence="2">Uncharacterized protein</fullName>
    </submittedName>
</protein>
<gene>
    <name evidence="2" type="ORF">Ciccas_014638</name>
</gene>
<sequence>MLLKIVLVVIVIATVESDRTPHWDKFCRSIDSFCEVGDADERCCYPNVCNAKKRYGKCAVCASEGNLCSQDNECCENNCNKNTGRCVSPKDCADRNTLCEVHETANKFCCGPYICNAEQRYGWCSRCVSDGNLCSKDDDCCGKICDEMLGRCAKKRWAINN</sequence>
<reference evidence="2 3" key="1">
    <citation type="submission" date="2024-11" db="EMBL/GenBank/DDBJ databases">
        <title>Adaptive evolution of stress response genes in parasites aligns with host niche diversity.</title>
        <authorList>
            <person name="Hahn C."/>
            <person name="Resl P."/>
        </authorList>
    </citation>
    <scope>NUCLEOTIDE SEQUENCE [LARGE SCALE GENOMIC DNA]</scope>
    <source>
        <strain evidence="2">EGGRZ-B1_66</strain>
        <tissue evidence="2">Body</tissue>
    </source>
</reference>
<name>A0ABD2PKF7_9PLAT</name>
<feature type="signal peptide" evidence="1">
    <location>
        <begin position="1"/>
        <end position="17"/>
    </location>
</feature>
<dbReference type="EMBL" id="JBJKFK010009277">
    <property type="protein sequence ID" value="KAL3306866.1"/>
    <property type="molecule type" value="Genomic_DNA"/>
</dbReference>
<dbReference type="Proteomes" id="UP001626550">
    <property type="component" value="Unassembled WGS sequence"/>
</dbReference>
<dbReference type="AlphaFoldDB" id="A0ABD2PKF7"/>